<dbReference type="PANTHER" id="PTHR37031">
    <property type="entry name" value="METALLOPHOSPHATASE BINDING DOMAIN PROTEIN"/>
    <property type="match status" value="1"/>
</dbReference>
<evidence type="ECO:0000313" key="1">
    <source>
        <dbReference type="EMBL" id="RVT67349.1"/>
    </source>
</evidence>
<evidence type="ECO:0000313" key="2">
    <source>
        <dbReference type="Proteomes" id="UP000288024"/>
    </source>
</evidence>
<dbReference type="PANTHER" id="PTHR37031:SF2">
    <property type="entry name" value="PHOD-LIKE PHOSPHATASE METALLOPHOSPHATASE DOMAIN-CONTAINING PROTEIN"/>
    <property type="match status" value="1"/>
</dbReference>
<reference evidence="1 2" key="1">
    <citation type="submission" date="2019-01" db="EMBL/GenBank/DDBJ databases">
        <title>Bacillus sp. M5HDSG1-1, whole genome shotgun sequence.</title>
        <authorList>
            <person name="Tuo L."/>
        </authorList>
    </citation>
    <scope>NUCLEOTIDE SEQUENCE [LARGE SCALE GENOMIC DNA]</scope>
    <source>
        <strain evidence="1 2">M5HDSG1-1</strain>
    </source>
</reference>
<dbReference type="InterPro" id="IPR029052">
    <property type="entry name" value="Metallo-depent_PP-like"/>
</dbReference>
<evidence type="ECO:0008006" key="3">
    <source>
        <dbReference type="Google" id="ProtNLM"/>
    </source>
</evidence>
<gene>
    <name evidence="1" type="ORF">EM808_02405</name>
</gene>
<dbReference type="Proteomes" id="UP000288024">
    <property type="component" value="Unassembled WGS sequence"/>
</dbReference>
<dbReference type="Gene3D" id="3.60.21.70">
    <property type="entry name" value="PhoD-like phosphatase"/>
    <property type="match status" value="1"/>
</dbReference>
<sequence>MNFPDILAGPILRRTEKKEIYCWIALSKLIDTRTVIYTVQQNGDEFFLNCVSSNCETTIARMGENLFIYLMKATPKEEAFPTEQLLGYNVFFSDKSIEWNLADYQLLDHHHPSSIVYGNLPLPSFFITEAESASFLYGSCQKLHGIGKDALTKGDSLLADCWSDLTKRPSSLFLLGDQIYADDVADPITPFIQLLGEKLIGKQEAYKELPIVLGPVYDITFSQVNGRAEIMKELCCFTSTKAANHLITLGEYAAMYLLSWSPALWETAKEANSFLSFDELLAEDKYYMDETLNTDKALESRRKEYEEQANSLAQFANSVPKIRRLLANLPVYMIFDDHDITDDWNISKDWMQKVSNAPLGRHVIANGLTAYWAFQGWGNAPEAFSERFLGGIHVRIKGSSIQTKDYQYWLSSMWLFSNWHYTIPSTPVTLVLDTRTQRFYPEKRPNLIGSYLSKRTKGPNLIKKEAWKNLEKSLYASNWKKGEKLILLSATPLYGVDLIESFLKRIVLPISNTIPKLQETMDLEWWKFNGRGYHEFHNWLAKWDPSECIILSGDAHMAFALHSEVEHQNHGSRTIHQYTSSPIKNESFRGLASVALKGSLFLGNQLIKKNVTHRYCDHHYLLCEGETTSDYIWKERIQHETLDSGFIIKTNNNLGLLEVSPPGITNKFL</sequence>
<keyword evidence="2" id="KW-1185">Reference proteome</keyword>
<name>A0A437KGQ2_9BACI</name>
<dbReference type="RefSeq" id="WP_127735281.1">
    <property type="nucleotide sequence ID" value="NZ_RZTZ01000001.1"/>
</dbReference>
<organism evidence="1 2">
    <name type="scientific">Niallia taxi</name>
    <dbReference type="NCBI Taxonomy" id="2499688"/>
    <lineage>
        <taxon>Bacteria</taxon>
        <taxon>Bacillati</taxon>
        <taxon>Bacillota</taxon>
        <taxon>Bacilli</taxon>
        <taxon>Bacillales</taxon>
        <taxon>Bacillaceae</taxon>
        <taxon>Niallia</taxon>
    </lineage>
</organism>
<dbReference type="EMBL" id="RZTZ01000001">
    <property type="protein sequence ID" value="RVT67349.1"/>
    <property type="molecule type" value="Genomic_DNA"/>
</dbReference>
<dbReference type="InterPro" id="IPR038607">
    <property type="entry name" value="PhoD-like_sf"/>
</dbReference>
<proteinExistence type="predicted"/>
<dbReference type="AlphaFoldDB" id="A0A437KGQ2"/>
<dbReference type="SUPFAM" id="SSF56300">
    <property type="entry name" value="Metallo-dependent phosphatases"/>
    <property type="match status" value="1"/>
</dbReference>
<protein>
    <recommendedName>
        <fullName evidence="3">PhoD-like phosphatase metallophosphatase domain-containing protein</fullName>
    </recommendedName>
</protein>
<comment type="caution">
    <text evidence="1">The sequence shown here is derived from an EMBL/GenBank/DDBJ whole genome shotgun (WGS) entry which is preliminary data.</text>
</comment>
<accession>A0A437KGQ2</accession>